<proteinExistence type="predicted"/>
<comment type="caution">
    <text evidence="2">The sequence shown here is derived from an EMBL/GenBank/DDBJ whole genome shotgun (WGS) entry which is preliminary data.</text>
</comment>
<reference evidence="2 3" key="1">
    <citation type="journal article" date="2024" name="Ann. Entomol. Soc. Am.">
        <title>Genomic analyses of the southern and eastern yellowjacket wasps (Hymenoptera: Vespidae) reveal evolutionary signatures of social life.</title>
        <authorList>
            <person name="Catto M.A."/>
            <person name="Caine P.B."/>
            <person name="Orr S.E."/>
            <person name="Hunt B.G."/>
            <person name="Goodisman M.A.D."/>
        </authorList>
    </citation>
    <scope>NUCLEOTIDE SEQUENCE [LARGE SCALE GENOMIC DNA]</scope>
    <source>
        <strain evidence="2">232</strain>
        <tissue evidence="2">Head and thorax</tissue>
    </source>
</reference>
<evidence type="ECO:0000313" key="2">
    <source>
        <dbReference type="EMBL" id="KAL2733253.1"/>
    </source>
</evidence>
<protein>
    <submittedName>
        <fullName evidence="2">Uncharacterized protein</fullName>
    </submittedName>
</protein>
<name>A0ABD2BKF6_VESMC</name>
<dbReference type="EMBL" id="JAYRBN010000074">
    <property type="protein sequence ID" value="KAL2733253.1"/>
    <property type="molecule type" value="Genomic_DNA"/>
</dbReference>
<evidence type="ECO:0000256" key="1">
    <source>
        <dbReference type="SAM" id="MobiDB-lite"/>
    </source>
</evidence>
<dbReference type="AlphaFoldDB" id="A0ABD2BKF6"/>
<keyword evidence="3" id="KW-1185">Reference proteome</keyword>
<feature type="compositionally biased region" description="Basic and acidic residues" evidence="1">
    <location>
        <begin position="199"/>
        <end position="208"/>
    </location>
</feature>
<evidence type="ECO:0000313" key="3">
    <source>
        <dbReference type="Proteomes" id="UP001607303"/>
    </source>
</evidence>
<sequence length="225" mass="25251">MVKSATKTNKTNFILRISMFKGVQEKPLKSKEDNRRGLGSCNEKRVTTTTTTIFNINTTTTTTVTITINDNATATGNNVKPCDAVIASTRSFLGRESYTGCFQEEKNSHVKNYCARARHYEELAMVETRRRGERGERGEETLERYVGTLRWNIGTLERWNVGTNYDGCKRAHGGRFRPASKAFSNTTRGETLSVAPEPAPKRKGEKINRKPASSRAVPPTHWLCT</sequence>
<gene>
    <name evidence="2" type="ORF">V1477_014221</name>
</gene>
<organism evidence="2 3">
    <name type="scientific">Vespula maculifrons</name>
    <name type="common">Eastern yellow jacket</name>
    <name type="synonym">Wasp</name>
    <dbReference type="NCBI Taxonomy" id="7453"/>
    <lineage>
        <taxon>Eukaryota</taxon>
        <taxon>Metazoa</taxon>
        <taxon>Ecdysozoa</taxon>
        <taxon>Arthropoda</taxon>
        <taxon>Hexapoda</taxon>
        <taxon>Insecta</taxon>
        <taxon>Pterygota</taxon>
        <taxon>Neoptera</taxon>
        <taxon>Endopterygota</taxon>
        <taxon>Hymenoptera</taxon>
        <taxon>Apocrita</taxon>
        <taxon>Aculeata</taxon>
        <taxon>Vespoidea</taxon>
        <taxon>Vespidae</taxon>
        <taxon>Vespinae</taxon>
        <taxon>Vespula</taxon>
    </lineage>
</organism>
<dbReference type="Proteomes" id="UP001607303">
    <property type="component" value="Unassembled WGS sequence"/>
</dbReference>
<feature type="region of interest" description="Disordered" evidence="1">
    <location>
        <begin position="179"/>
        <end position="225"/>
    </location>
</feature>
<feature type="non-terminal residue" evidence="2">
    <location>
        <position position="225"/>
    </location>
</feature>
<accession>A0ABD2BKF6</accession>